<proteinExistence type="predicted"/>
<dbReference type="EMBL" id="HACA01020997">
    <property type="protein sequence ID" value="CDW38358.1"/>
    <property type="molecule type" value="Transcribed_RNA"/>
</dbReference>
<name>A0A0K2UJG8_LEPSM</name>
<sequence>MFQEERESKNQSMIKTQETIRMNQSFRSIVLEIVCTWSSPDRYFSILRSSLKILV</sequence>
<accession>A0A0K2UJG8</accession>
<reference evidence="1" key="1">
    <citation type="submission" date="2014-05" db="EMBL/GenBank/DDBJ databases">
        <authorList>
            <person name="Chronopoulou M."/>
        </authorList>
    </citation>
    <scope>NUCLEOTIDE SEQUENCE</scope>
    <source>
        <tissue evidence="1">Whole organism</tissue>
    </source>
</reference>
<protein>
    <submittedName>
        <fullName evidence="1">Uncharacterized protein</fullName>
    </submittedName>
</protein>
<dbReference type="AlphaFoldDB" id="A0A0K2UJG8"/>
<organism evidence="1">
    <name type="scientific">Lepeophtheirus salmonis</name>
    <name type="common">Salmon louse</name>
    <name type="synonym">Caligus salmonis</name>
    <dbReference type="NCBI Taxonomy" id="72036"/>
    <lineage>
        <taxon>Eukaryota</taxon>
        <taxon>Metazoa</taxon>
        <taxon>Ecdysozoa</taxon>
        <taxon>Arthropoda</taxon>
        <taxon>Crustacea</taxon>
        <taxon>Multicrustacea</taxon>
        <taxon>Hexanauplia</taxon>
        <taxon>Copepoda</taxon>
        <taxon>Siphonostomatoida</taxon>
        <taxon>Caligidae</taxon>
        <taxon>Lepeophtheirus</taxon>
    </lineage>
</organism>
<evidence type="ECO:0000313" key="1">
    <source>
        <dbReference type="EMBL" id="CDW38358.1"/>
    </source>
</evidence>